<evidence type="ECO:0000256" key="9">
    <source>
        <dbReference type="SAM" id="Phobius"/>
    </source>
</evidence>
<feature type="domain" description="Csd3-like second N-terminal" evidence="11">
    <location>
        <begin position="187"/>
        <end position="306"/>
    </location>
</feature>
<dbReference type="KEGG" id="doa:AXF15_00740"/>
<keyword evidence="5" id="KW-0378">Hydrolase</keyword>
<sequence>MSKNKYTICRDSFQVYYKRKSTTPRFFLSLLACLGIAAGIAVCFHLIPPEDAQPSVDKNFREISHSPETSDSKEIPCAEHEEELPLAEAPREPGLIRMTNTIQQGDTPSSLLAGHLGLAEIYSLCDASKKVYSLGKLKAGQPWTMIYSNDALVGLEYEIDADERLVVSMTEEGYEFRREPIPYDTETVTVTGTITSSLFGAVAEAGESDDLAIRLANVFAYDVDFVRALRTGDSFRVVVEKKFREGKFSGYSNLLAASFTNQGQTYYAYRYTKKNGDSAYYDQTGRPLRKAFLKSPLPFTRISSGYSMSRMHPILGYRRPHQGIDYAAPTGTPISTVADGTISDVGSNKSQGKYVKVKHSNGYETIYNHMSKYAKASRKGSKVKQGQVIGYVGSTGYATGPHLDFRMKQNGQFINPLKLKMLPADPIAAKEMPAFKAVIAAYKSQLEEPIRSASLDKELLPSR</sequence>
<comment type="subcellular location">
    <subcellularLocation>
        <location evidence="2">Cell envelope</location>
    </subcellularLocation>
</comment>
<feature type="transmembrane region" description="Helical" evidence="9">
    <location>
        <begin position="26"/>
        <end position="47"/>
    </location>
</feature>
<feature type="domain" description="M23ase beta-sheet core" evidence="10">
    <location>
        <begin position="320"/>
        <end position="416"/>
    </location>
</feature>
<proteinExistence type="predicted"/>
<keyword evidence="9" id="KW-0812">Transmembrane</keyword>
<gene>
    <name evidence="12" type="ORF">AXF15_00740</name>
</gene>
<evidence type="ECO:0000256" key="8">
    <source>
        <dbReference type="SAM" id="MobiDB-lite"/>
    </source>
</evidence>
<dbReference type="Pfam" id="PF19425">
    <property type="entry name" value="Csd3_N2"/>
    <property type="match status" value="1"/>
</dbReference>
<dbReference type="InterPro" id="IPR011055">
    <property type="entry name" value="Dup_hybrid_motif"/>
</dbReference>
<reference evidence="13" key="1">
    <citation type="submission" date="2016-02" db="EMBL/GenBank/DDBJ databases">
        <authorList>
            <person name="Holder M.E."/>
            <person name="Ajami N.J."/>
            <person name="Petrosino J.F."/>
        </authorList>
    </citation>
    <scope>NUCLEOTIDE SEQUENCE [LARGE SCALE GENOMIC DNA]</scope>
    <source>
        <strain evidence="13">DSM 12838</strain>
    </source>
</reference>
<evidence type="ECO:0000259" key="10">
    <source>
        <dbReference type="Pfam" id="PF01551"/>
    </source>
</evidence>
<keyword evidence="3" id="KW-0645">Protease</keyword>
<dbReference type="Gene3D" id="2.70.70.10">
    <property type="entry name" value="Glucose Permease (Domain IIA)"/>
    <property type="match status" value="1"/>
</dbReference>
<keyword evidence="9" id="KW-0472">Membrane</keyword>
<dbReference type="RefSeq" id="WP_066601936.1">
    <property type="nucleotide sequence ID" value="NZ_CP014230.1"/>
</dbReference>
<dbReference type="InterPro" id="IPR045834">
    <property type="entry name" value="Csd3_N2"/>
</dbReference>
<dbReference type="AlphaFoldDB" id="A0A109W5B3"/>
<keyword evidence="13" id="KW-1185">Reference proteome</keyword>
<keyword evidence="9" id="KW-1133">Transmembrane helix</keyword>
<dbReference type="Pfam" id="PF01551">
    <property type="entry name" value="Peptidase_M23"/>
    <property type="match status" value="1"/>
</dbReference>
<dbReference type="GO" id="GO:0046872">
    <property type="term" value="F:metal ion binding"/>
    <property type="evidence" value="ECO:0007669"/>
    <property type="project" value="UniProtKB-KW"/>
</dbReference>
<evidence type="ECO:0000256" key="7">
    <source>
        <dbReference type="ARBA" id="ARBA00023049"/>
    </source>
</evidence>
<dbReference type="GO" id="GO:0006508">
    <property type="term" value="P:proteolysis"/>
    <property type="evidence" value="ECO:0007669"/>
    <property type="project" value="UniProtKB-KW"/>
</dbReference>
<keyword evidence="4" id="KW-0479">Metal-binding</keyword>
<dbReference type="Proteomes" id="UP000063964">
    <property type="component" value="Chromosome"/>
</dbReference>
<keyword evidence="7" id="KW-0482">Metalloprotease</keyword>
<comment type="cofactor">
    <cofactor evidence="1">
        <name>Zn(2+)</name>
        <dbReference type="ChEBI" id="CHEBI:29105"/>
    </cofactor>
</comment>
<evidence type="ECO:0000256" key="2">
    <source>
        <dbReference type="ARBA" id="ARBA00004196"/>
    </source>
</evidence>
<dbReference type="GO" id="GO:0004222">
    <property type="term" value="F:metalloendopeptidase activity"/>
    <property type="evidence" value="ECO:0007669"/>
    <property type="project" value="TreeGrafter"/>
</dbReference>
<protein>
    <submittedName>
        <fullName evidence="12">Peptidase M23</fullName>
    </submittedName>
</protein>
<organism evidence="12 13">
    <name type="scientific">Desulfomicrobium orale DSM 12838</name>
    <dbReference type="NCBI Taxonomy" id="888061"/>
    <lineage>
        <taxon>Bacteria</taxon>
        <taxon>Pseudomonadati</taxon>
        <taxon>Thermodesulfobacteriota</taxon>
        <taxon>Desulfovibrionia</taxon>
        <taxon>Desulfovibrionales</taxon>
        <taxon>Desulfomicrobiaceae</taxon>
        <taxon>Desulfomicrobium</taxon>
    </lineage>
</organism>
<dbReference type="InterPro" id="IPR050570">
    <property type="entry name" value="Cell_wall_metabolism_enzyme"/>
</dbReference>
<feature type="compositionally biased region" description="Basic and acidic residues" evidence="8">
    <location>
        <begin position="62"/>
        <end position="79"/>
    </location>
</feature>
<evidence type="ECO:0000313" key="13">
    <source>
        <dbReference type="Proteomes" id="UP000063964"/>
    </source>
</evidence>
<evidence type="ECO:0000259" key="11">
    <source>
        <dbReference type="Pfam" id="PF19425"/>
    </source>
</evidence>
<name>A0A109W5B3_9BACT</name>
<evidence type="ECO:0000256" key="4">
    <source>
        <dbReference type="ARBA" id="ARBA00022723"/>
    </source>
</evidence>
<evidence type="ECO:0000256" key="3">
    <source>
        <dbReference type="ARBA" id="ARBA00022670"/>
    </source>
</evidence>
<evidence type="ECO:0000256" key="5">
    <source>
        <dbReference type="ARBA" id="ARBA00022801"/>
    </source>
</evidence>
<dbReference type="PANTHER" id="PTHR21666:SF288">
    <property type="entry name" value="CELL DIVISION PROTEIN YTFB"/>
    <property type="match status" value="1"/>
</dbReference>
<dbReference type="EMBL" id="CP014230">
    <property type="protein sequence ID" value="AMD91788.1"/>
    <property type="molecule type" value="Genomic_DNA"/>
</dbReference>
<dbReference type="SUPFAM" id="SSF51261">
    <property type="entry name" value="Duplicated hybrid motif"/>
    <property type="match status" value="1"/>
</dbReference>
<keyword evidence="6" id="KW-0862">Zinc</keyword>
<dbReference type="OrthoDB" id="9815245at2"/>
<feature type="region of interest" description="Disordered" evidence="8">
    <location>
        <begin position="62"/>
        <end position="84"/>
    </location>
</feature>
<dbReference type="STRING" id="888061.AXF15_00740"/>
<dbReference type="Gene3D" id="3.10.450.350">
    <property type="match status" value="1"/>
</dbReference>
<evidence type="ECO:0000313" key="12">
    <source>
        <dbReference type="EMBL" id="AMD91788.1"/>
    </source>
</evidence>
<dbReference type="InterPro" id="IPR016047">
    <property type="entry name" value="M23ase_b-sheet_dom"/>
</dbReference>
<dbReference type="GO" id="GO:0030313">
    <property type="term" value="C:cell envelope"/>
    <property type="evidence" value="ECO:0007669"/>
    <property type="project" value="UniProtKB-SubCell"/>
</dbReference>
<evidence type="ECO:0000256" key="1">
    <source>
        <dbReference type="ARBA" id="ARBA00001947"/>
    </source>
</evidence>
<dbReference type="CDD" id="cd12797">
    <property type="entry name" value="M23_peptidase"/>
    <property type="match status" value="1"/>
</dbReference>
<accession>A0A109W5B3</accession>
<evidence type="ECO:0000256" key="6">
    <source>
        <dbReference type="ARBA" id="ARBA00022833"/>
    </source>
</evidence>
<dbReference type="PANTHER" id="PTHR21666">
    <property type="entry name" value="PEPTIDASE-RELATED"/>
    <property type="match status" value="1"/>
</dbReference>